<dbReference type="AlphaFoldDB" id="A0A6P8X5Y0"/>
<dbReference type="RefSeq" id="XP_034111636.1">
    <property type="nucleotide sequence ID" value="XM_034255745.2"/>
</dbReference>
<dbReference type="GO" id="GO:0005886">
    <property type="term" value="C:plasma membrane"/>
    <property type="evidence" value="ECO:0007669"/>
    <property type="project" value="TreeGrafter"/>
</dbReference>
<evidence type="ECO:0000256" key="6">
    <source>
        <dbReference type="PIRSR" id="PIRSR002419-1"/>
    </source>
</evidence>
<comment type="subcellular location">
    <subcellularLocation>
        <location evidence="1 7">Membrane</location>
        <topology evidence="1 7">Multi-pass membrane protein</topology>
    </subcellularLocation>
</comment>
<dbReference type="GeneID" id="117572694"/>
<evidence type="ECO:0000256" key="5">
    <source>
        <dbReference type="ARBA" id="ARBA00023136"/>
    </source>
</evidence>
<dbReference type="OrthoDB" id="71600at2759"/>
<protein>
    <recommendedName>
        <fullName evidence="7">Tetraspanin</fullName>
    </recommendedName>
</protein>
<keyword evidence="4 7" id="KW-1133">Transmembrane helix</keyword>
<reference evidence="9" key="1">
    <citation type="submission" date="2025-08" db="UniProtKB">
        <authorList>
            <consortium name="RefSeq"/>
        </authorList>
    </citation>
    <scope>IDENTIFICATION</scope>
    <source>
        <strain evidence="9">15112-1751.03</strain>
        <tissue evidence="9">Whole Adult</tissue>
    </source>
</reference>
<dbReference type="InterPro" id="IPR018499">
    <property type="entry name" value="Tetraspanin/Peripherin"/>
</dbReference>
<organism evidence="8 9">
    <name type="scientific">Drosophila albomicans</name>
    <name type="common">Fruit fly</name>
    <dbReference type="NCBI Taxonomy" id="7291"/>
    <lineage>
        <taxon>Eukaryota</taxon>
        <taxon>Metazoa</taxon>
        <taxon>Ecdysozoa</taxon>
        <taxon>Arthropoda</taxon>
        <taxon>Hexapoda</taxon>
        <taxon>Insecta</taxon>
        <taxon>Pterygota</taxon>
        <taxon>Neoptera</taxon>
        <taxon>Endopterygota</taxon>
        <taxon>Diptera</taxon>
        <taxon>Brachycera</taxon>
        <taxon>Muscomorpha</taxon>
        <taxon>Ephydroidea</taxon>
        <taxon>Drosophilidae</taxon>
        <taxon>Drosophila</taxon>
    </lineage>
</organism>
<keyword evidence="5 7" id="KW-0472">Membrane</keyword>
<feature type="disulfide bond" evidence="6">
    <location>
        <begin position="144"/>
        <end position="179"/>
    </location>
</feature>
<name>A0A6P8X5Y0_DROAB</name>
<feature type="transmembrane region" description="Helical" evidence="7">
    <location>
        <begin position="196"/>
        <end position="216"/>
    </location>
</feature>
<comment type="similarity">
    <text evidence="2 7">Belongs to the tetraspanin (TM4SF) family.</text>
</comment>
<evidence type="ECO:0000256" key="7">
    <source>
        <dbReference type="RuleBase" id="RU361218"/>
    </source>
</evidence>
<feature type="transmembrane region" description="Helical" evidence="7">
    <location>
        <begin position="12"/>
        <end position="32"/>
    </location>
</feature>
<evidence type="ECO:0000256" key="3">
    <source>
        <dbReference type="ARBA" id="ARBA00022692"/>
    </source>
</evidence>
<feature type="disulfide bond" evidence="6">
    <location>
        <begin position="145"/>
        <end position="165"/>
    </location>
</feature>
<proteinExistence type="inferred from homology"/>
<keyword evidence="6" id="KW-1015">Disulfide bond</keyword>
<gene>
    <name evidence="9" type="primary">LOC117572694</name>
</gene>
<dbReference type="Pfam" id="PF00335">
    <property type="entry name" value="Tetraspanin"/>
    <property type="match status" value="1"/>
</dbReference>
<evidence type="ECO:0000256" key="1">
    <source>
        <dbReference type="ARBA" id="ARBA00004141"/>
    </source>
</evidence>
<dbReference type="PRINTS" id="PR00259">
    <property type="entry name" value="TMFOUR"/>
</dbReference>
<dbReference type="PIRSF" id="PIRSF002419">
    <property type="entry name" value="Tetraspanin"/>
    <property type="match status" value="1"/>
</dbReference>
<accession>A0A6P8X5Y0</accession>
<dbReference type="SUPFAM" id="SSF48652">
    <property type="entry name" value="Tetraspanin"/>
    <property type="match status" value="1"/>
</dbReference>
<sequence>MDCGTSMVKYILFIFNTIVSIVGILGVVYGVLILKTIGTIEVNGQVGFPPQAILPIGLITLGSIVLFISFLGCCGAIRESVCMTMSYAVCLLVLLILQLTLIVLLFTNKENYDQAMGNVIDKAWENRDKGEGGVFDNIQRSLKCCGRNGAIDYPFAFQGLPASCCEGSCINVSNIYGGCRDKFISLVSGDTDKSKYFGLGLIGVELVGFIFACCLANNIRNYKRRNGVY</sequence>
<dbReference type="InterPro" id="IPR008952">
    <property type="entry name" value="Tetraspanin_EC2_sf"/>
</dbReference>
<evidence type="ECO:0000313" key="8">
    <source>
        <dbReference type="Proteomes" id="UP000515160"/>
    </source>
</evidence>
<keyword evidence="8" id="KW-1185">Reference proteome</keyword>
<dbReference type="CDD" id="cd03127">
    <property type="entry name" value="tetraspanin_LEL"/>
    <property type="match status" value="1"/>
</dbReference>
<feature type="transmembrane region" description="Helical" evidence="7">
    <location>
        <begin position="85"/>
        <end position="106"/>
    </location>
</feature>
<dbReference type="Proteomes" id="UP000515160">
    <property type="component" value="Chromosome 3"/>
</dbReference>
<dbReference type="InterPro" id="IPR000301">
    <property type="entry name" value="Tetraspanin_animals"/>
</dbReference>
<dbReference type="PANTHER" id="PTHR19282">
    <property type="entry name" value="TETRASPANIN"/>
    <property type="match status" value="1"/>
</dbReference>
<evidence type="ECO:0000313" key="9">
    <source>
        <dbReference type="RefSeq" id="XP_034111636.1"/>
    </source>
</evidence>
<evidence type="ECO:0000256" key="2">
    <source>
        <dbReference type="ARBA" id="ARBA00006840"/>
    </source>
</evidence>
<keyword evidence="3 7" id="KW-0812">Transmembrane</keyword>
<feature type="transmembrane region" description="Helical" evidence="7">
    <location>
        <begin position="52"/>
        <end position="73"/>
    </location>
</feature>
<evidence type="ECO:0000256" key="4">
    <source>
        <dbReference type="ARBA" id="ARBA00022989"/>
    </source>
</evidence>
<dbReference type="PANTHER" id="PTHR19282:SF521">
    <property type="entry name" value="IP01817P-RELATED"/>
    <property type="match status" value="1"/>
</dbReference>
<dbReference type="Gene3D" id="1.10.1450.10">
    <property type="entry name" value="Tetraspanin"/>
    <property type="match status" value="1"/>
</dbReference>